<dbReference type="RefSeq" id="WP_078810601.1">
    <property type="nucleotide sequence ID" value="NZ_FUWM01000018.1"/>
</dbReference>
<dbReference type="GO" id="GO:0003677">
    <property type="term" value="F:DNA binding"/>
    <property type="evidence" value="ECO:0007669"/>
    <property type="project" value="InterPro"/>
</dbReference>
<dbReference type="Pfam" id="PF06953">
    <property type="entry name" value="ArsD"/>
    <property type="match status" value="1"/>
</dbReference>
<protein>
    <submittedName>
        <fullName evidence="1">Arsenical resistance operon trans-acting repressor ArsD</fullName>
    </submittedName>
</protein>
<dbReference type="AlphaFoldDB" id="A0A1T4PGN3"/>
<dbReference type="OrthoDB" id="9801358at2"/>
<dbReference type="EMBL" id="FUWM01000018">
    <property type="protein sequence ID" value="SJZ89938.1"/>
    <property type="molecule type" value="Genomic_DNA"/>
</dbReference>
<accession>A0A1T4PGN3</accession>
<evidence type="ECO:0000313" key="1">
    <source>
        <dbReference type="EMBL" id="SJZ89938.1"/>
    </source>
</evidence>
<gene>
    <name evidence="1" type="ORF">SAMN02745118_02151</name>
</gene>
<dbReference type="STRING" id="142842.SAMN02745118_02151"/>
<dbReference type="Gene3D" id="3.40.30.10">
    <property type="entry name" value="Glutaredoxin"/>
    <property type="match status" value="1"/>
</dbReference>
<dbReference type="Proteomes" id="UP000190625">
    <property type="component" value="Unassembled WGS sequence"/>
</dbReference>
<name>A0A1T4PGN3_9FIRM</name>
<evidence type="ECO:0000313" key="2">
    <source>
        <dbReference type="Proteomes" id="UP000190625"/>
    </source>
</evidence>
<dbReference type="InterPro" id="IPR010712">
    <property type="entry name" value="Arsenical-R_ArsD"/>
</dbReference>
<sequence length="107" mass="12074">MSKIEVKVYEPPMCCSTGVCGPDVDDELIQFNDALKQLEQEGVEVERNSMNHNPFAFQQNQTILDSVNNKGTDDLPITTVNDKVIEMGEYPALEKLKAEINQLKEEE</sequence>
<dbReference type="NCBIfam" id="NF033727">
    <property type="entry name" value="chaperon_ArsD"/>
    <property type="match status" value="1"/>
</dbReference>
<reference evidence="2" key="1">
    <citation type="submission" date="2017-02" db="EMBL/GenBank/DDBJ databases">
        <authorList>
            <person name="Varghese N."/>
            <person name="Submissions S."/>
        </authorList>
    </citation>
    <scope>NUCLEOTIDE SEQUENCE [LARGE SCALE GENOMIC DNA]</scope>
    <source>
        <strain evidence="2">ATCC BAA-73</strain>
    </source>
</reference>
<proteinExistence type="predicted"/>
<dbReference type="GO" id="GO:0045892">
    <property type="term" value="P:negative regulation of DNA-templated transcription"/>
    <property type="evidence" value="ECO:0007669"/>
    <property type="project" value="InterPro"/>
</dbReference>
<organism evidence="1 2">
    <name type="scientific">Selenihalanaerobacter shriftii</name>
    <dbReference type="NCBI Taxonomy" id="142842"/>
    <lineage>
        <taxon>Bacteria</taxon>
        <taxon>Bacillati</taxon>
        <taxon>Bacillota</taxon>
        <taxon>Clostridia</taxon>
        <taxon>Halanaerobiales</taxon>
        <taxon>Halobacteroidaceae</taxon>
        <taxon>Selenihalanaerobacter</taxon>
    </lineage>
</organism>
<keyword evidence="2" id="KW-1185">Reference proteome</keyword>
<dbReference type="GO" id="GO:0046685">
    <property type="term" value="P:response to arsenic-containing substance"/>
    <property type="evidence" value="ECO:0007669"/>
    <property type="project" value="InterPro"/>
</dbReference>